<dbReference type="PROSITE" id="PS51257">
    <property type="entry name" value="PROKAR_LIPOPROTEIN"/>
    <property type="match status" value="1"/>
</dbReference>
<keyword evidence="3" id="KW-1185">Reference proteome</keyword>
<reference evidence="2 3" key="1">
    <citation type="submission" date="2018-03" db="EMBL/GenBank/DDBJ databases">
        <title>The draft genome of Sphingosinicella sp. GL-C-18.</title>
        <authorList>
            <person name="Liu L."/>
            <person name="Li L."/>
            <person name="Liang L."/>
            <person name="Zhang X."/>
            <person name="Wang T."/>
        </authorList>
    </citation>
    <scope>NUCLEOTIDE SEQUENCE [LARGE SCALE GENOMIC DNA]</scope>
    <source>
        <strain evidence="2 3">GL-C-18</strain>
    </source>
</reference>
<evidence type="ECO:0000256" key="1">
    <source>
        <dbReference type="SAM" id="SignalP"/>
    </source>
</evidence>
<accession>A0A2P7QZG2</accession>
<sequence>MRKVLLAAALLALVGCDTRAAIWTAWVYEDWDNRTKSERLTGFKTFEQCQEAAISRLRSYPEPDGGDYECGYKCEYKPSMQTNVCKETRK</sequence>
<dbReference type="RefSeq" id="WP_106511365.1">
    <property type="nucleotide sequence ID" value="NZ_PXYI01000001.1"/>
</dbReference>
<evidence type="ECO:0008006" key="4">
    <source>
        <dbReference type="Google" id="ProtNLM"/>
    </source>
</evidence>
<dbReference type="AlphaFoldDB" id="A0A2P7QZG2"/>
<gene>
    <name evidence="2" type="ORF">C7I55_02980</name>
</gene>
<organism evidence="2 3">
    <name type="scientific">Allosphingosinicella deserti</name>
    <dbReference type="NCBI Taxonomy" id="2116704"/>
    <lineage>
        <taxon>Bacteria</taxon>
        <taxon>Pseudomonadati</taxon>
        <taxon>Pseudomonadota</taxon>
        <taxon>Alphaproteobacteria</taxon>
        <taxon>Sphingomonadales</taxon>
        <taxon>Sphingomonadaceae</taxon>
        <taxon>Allosphingosinicella</taxon>
    </lineage>
</organism>
<protein>
    <recommendedName>
        <fullName evidence="4">Lipoprotein</fullName>
    </recommendedName>
</protein>
<keyword evidence="1" id="KW-0732">Signal</keyword>
<dbReference type="OrthoDB" id="7596506at2"/>
<evidence type="ECO:0000313" key="3">
    <source>
        <dbReference type="Proteomes" id="UP000241167"/>
    </source>
</evidence>
<evidence type="ECO:0000313" key="2">
    <source>
        <dbReference type="EMBL" id="PSJ43346.1"/>
    </source>
</evidence>
<feature type="signal peptide" evidence="1">
    <location>
        <begin position="1"/>
        <end position="20"/>
    </location>
</feature>
<dbReference type="EMBL" id="PXYI01000001">
    <property type="protein sequence ID" value="PSJ43346.1"/>
    <property type="molecule type" value="Genomic_DNA"/>
</dbReference>
<dbReference type="Proteomes" id="UP000241167">
    <property type="component" value="Unassembled WGS sequence"/>
</dbReference>
<proteinExistence type="predicted"/>
<feature type="chain" id="PRO_5015143669" description="Lipoprotein" evidence="1">
    <location>
        <begin position="21"/>
        <end position="90"/>
    </location>
</feature>
<name>A0A2P7QZG2_9SPHN</name>
<comment type="caution">
    <text evidence="2">The sequence shown here is derived from an EMBL/GenBank/DDBJ whole genome shotgun (WGS) entry which is preliminary data.</text>
</comment>